<evidence type="ECO:0000256" key="2">
    <source>
        <dbReference type="ARBA" id="ARBA00022741"/>
    </source>
</evidence>
<feature type="region of interest" description="Disordered" evidence="8">
    <location>
        <begin position="492"/>
        <end position="548"/>
    </location>
</feature>
<dbReference type="PANTHER" id="PTHR47972">
    <property type="entry name" value="KINESIN-LIKE PROTEIN KLP-3"/>
    <property type="match status" value="1"/>
</dbReference>
<feature type="domain" description="Kinesin motor" evidence="9">
    <location>
        <begin position="200"/>
        <end position="489"/>
    </location>
</feature>
<dbReference type="Pfam" id="PF00225">
    <property type="entry name" value="Kinesin"/>
    <property type="match status" value="1"/>
</dbReference>
<dbReference type="InterPro" id="IPR036961">
    <property type="entry name" value="Kinesin_motor_dom_sf"/>
</dbReference>
<dbReference type="SUPFAM" id="SSF52540">
    <property type="entry name" value="P-loop containing nucleoside triphosphate hydrolases"/>
    <property type="match status" value="1"/>
</dbReference>
<dbReference type="GO" id="GO:0005524">
    <property type="term" value="F:ATP binding"/>
    <property type="evidence" value="ECO:0007669"/>
    <property type="project" value="UniProtKB-UniRule"/>
</dbReference>
<dbReference type="PRINTS" id="PR00380">
    <property type="entry name" value="KINESINHEAVY"/>
</dbReference>
<evidence type="ECO:0000256" key="4">
    <source>
        <dbReference type="ARBA" id="ARBA00023212"/>
    </source>
</evidence>
<dbReference type="InterPro" id="IPR019821">
    <property type="entry name" value="Kinesin_motor_CS"/>
</dbReference>
<comment type="similarity">
    <text evidence="5 6">Belongs to the TRAFAC class myosin-kinesin ATPase superfamily. Kinesin family.</text>
</comment>
<comment type="caution">
    <text evidence="10">The sequence shown here is derived from an EMBL/GenBank/DDBJ whole genome shotgun (WGS) entry which is preliminary data.</text>
</comment>
<feature type="compositionally biased region" description="Polar residues" evidence="8">
    <location>
        <begin position="492"/>
        <end position="511"/>
    </location>
</feature>
<dbReference type="SMART" id="SM00129">
    <property type="entry name" value="KISc"/>
    <property type="match status" value="1"/>
</dbReference>
<name>A0AAV4DEG9_9GAST</name>
<dbReference type="InterPro" id="IPR027417">
    <property type="entry name" value="P-loop_NTPase"/>
</dbReference>
<dbReference type="InterPro" id="IPR031852">
    <property type="entry name" value="Vik1/Cik1_MT-bd"/>
</dbReference>
<evidence type="ECO:0000256" key="6">
    <source>
        <dbReference type="RuleBase" id="RU000394"/>
    </source>
</evidence>
<evidence type="ECO:0000256" key="7">
    <source>
        <dbReference type="SAM" id="Coils"/>
    </source>
</evidence>
<keyword evidence="4" id="KW-0206">Cytoskeleton</keyword>
<dbReference type="GO" id="GO:0005874">
    <property type="term" value="C:microtubule"/>
    <property type="evidence" value="ECO:0007669"/>
    <property type="project" value="UniProtKB-KW"/>
</dbReference>
<evidence type="ECO:0000259" key="9">
    <source>
        <dbReference type="PROSITE" id="PS50067"/>
    </source>
</evidence>
<keyword evidence="3 5" id="KW-0067">ATP-binding</keyword>
<accession>A0AAV4DEG9</accession>
<keyword evidence="4" id="KW-0963">Cytoplasm</keyword>
<dbReference type="GO" id="GO:0007018">
    <property type="term" value="P:microtubule-based movement"/>
    <property type="evidence" value="ECO:0007669"/>
    <property type="project" value="InterPro"/>
</dbReference>
<dbReference type="Proteomes" id="UP000735302">
    <property type="component" value="Unassembled WGS sequence"/>
</dbReference>
<evidence type="ECO:0000313" key="11">
    <source>
        <dbReference type="Proteomes" id="UP000735302"/>
    </source>
</evidence>
<organism evidence="10 11">
    <name type="scientific">Plakobranchus ocellatus</name>
    <dbReference type="NCBI Taxonomy" id="259542"/>
    <lineage>
        <taxon>Eukaryota</taxon>
        <taxon>Metazoa</taxon>
        <taxon>Spiralia</taxon>
        <taxon>Lophotrochozoa</taxon>
        <taxon>Mollusca</taxon>
        <taxon>Gastropoda</taxon>
        <taxon>Heterobranchia</taxon>
        <taxon>Euthyneura</taxon>
        <taxon>Panpulmonata</taxon>
        <taxon>Sacoglossa</taxon>
        <taxon>Placobranchoidea</taxon>
        <taxon>Plakobranchidae</taxon>
        <taxon>Plakobranchus</taxon>
    </lineage>
</organism>
<dbReference type="PROSITE" id="PS50067">
    <property type="entry name" value="KINESIN_MOTOR_2"/>
    <property type="match status" value="1"/>
</dbReference>
<keyword evidence="6" id="KW-0493">Microtubule</keyword>
<evidence type="ECO:0000256" key="3">
    <source>
        <dbReference type="ARBA" id="ARBA00022840"/>
    </source>
</evidence>
<dbReference type="AlphaFoldDB" id="A0AAV4DEG9"/>
<proteinExistence type="inferred from homology"/>
<evidence type="ECO:0000256" key="1">
    <source>
        <dbReference type="ARBA" id="ARBA00004245"/>
    </source>
</evidence>
<keyword evidence="11" id="KW-1185">Reference proteome</keyword>
<reference evidence="10 11" key="1">
    <citation type="journal article" date="2021" name="Elife">
        <title>Chloroplast acquisition without the gene transfer in kleptoplastic sea slugs, Plakobranchus ocellatus.</title>
        <authorList>
            <person name="Maeda T."/>
            <person name="Takahashi S."/>
            <person name="Yoshida T."/>
            <person name="Shimamura S."/>
            <person name="Takaki Y."/>
            <person name="Nagai Y."/>
            <person name="Toyoda A."/>
            <person name="Suzuki Y."/>
            <person name="Arimoto A."/>
            <person name="Ishii H."/>
            <person name="Satoh N."/>
            <person name="Nishiyama T."/>
            <person name="Hasebe M."/>
            <person name="Maruyama T."/>
            <person name="Minagawa J."/>
            <person name="Obokata J."/>
            <person name="Shigenobu S."/>
        </authorList>
    </citation>
    <scope>NUCLEOTIDE SEQUENCE [LARGE SCALE GENOMIC DNA]</scope>
</reference>
<feature type="coiled-coil region" evidence="7">
    <location>
        <begin position="43"/>
        <end position="81"/>
    </location>
</feature>
<protein>
    <recommendedName>
        <fullName evidence="6">Kinesin-like protein</fullName>
    </recommendedName>
</protein>
<feature type="compositionally biased region" description="Polar residues" evidence="8">
    <location>
        <begin position="525"/>
        <end position="541"/>
    </location>
</feature>
<dbReference type="GO" id="GO:0008017">
    <property type="term" value="F:microtubule binding"/>
    <property type="evidence" value="ECO:0007669"/>
    <property type="project" value="InterPro"/>
</dbReference>
<keyword evidence="5 6" id="KW-0505">Motor protein</keyword>
<dbReference type="EMBL" id="BLXT01007807">
    <property type="protein sequence ID" value="GFO42427.1"/>
    <property type="molecule type" value="Genomic_DNA"/>
</dbReference>
<dbReference type="PANTHER" id="PTHR47972:SF28">
    <property type="entry name" value="KINESIN-LIKE PROTEIN KLP-3"/>
    <property type="match status" value="1"/>
</dbReference>
<gene>
    <name evidence="10" type="ORF">PoB_006893200</name>
</gene>
<dbReference type="GO" id="GO:0003777">
    <property type="term" value="F:microtubule motor activity"/>
    <property type="evidence" value="ECO:0007669"/>
    <property type="project" value="InterPro"/>
</dbReference>
<dbReference type="PROSITE" id="PS00411">
    <property type="entry name" value="KINESIN_MOTOR_1"/>
    <property type="match status" value="1"/>
</dbReference>
<comment type="subcellular location">
    <subcellularLocation>
        <location evidence="1">Cytoplasm</location>
        <location evidence="1">Cytoskeleton</location>
    </subcellularLocation>
</comment>
<dbReference type="Pfam" id="PF16796">
    <property type="entry name" value="Microtub_bd"/>
    <property type="match status" value="1"/>
</dbReference>
<evidence type="ECO:0000256" key="5">
    <source>
        <dbReference type="PROSITE-ProRule" id="PRU00283"/>
    </source>
</evidence>
<dbReference type="Gene3D" id="3.40.850.10">
    <property type="entry name" value="Kinesin motor domain"/>
    <property type="match status" value="2"/>
</dbReference>
<evidence type="ECO:0000313" key="10">
    <source>
        <dbReference type="EMBL" id="GFO42427.1"/>
    </source>
</evidence>
<dbReference type="InterPro" id="IPR001752">
    <property type="entry name" value="Kinesin_motor_dom"/>
</dbReference>
<evidence type="ECO:0000256" key="8">
    <source>
        <dbReference type="SAM" id="MobiDB-lite"/>
    </source>
</evidence>
<keyword evidence="2 5" id="KW-0547">Nucleotide-binding</keyword>
<dbReference type="InterPro" id="IPR027640">
    <property type="entry name" value="Kinesin-like_fam"/>
</dbReference>
<sequence>MELGQEFEERRLKRKRKALTFPDKWEEKSKHLRYELSTKENTVKGLAAVVEDLQMEISALKEAKLREEMNYKNERDQLKLQYYRAKLDCSEANIRCFEALASQPAPVVIVKQTARKACDAESLKLLQEQMLELKAENLALKQHVQLLQKSYATQAEHTSMQVQEAIKENAVTCSKLLEKYKREIVKRKALHDTLVELRGNIRVYLRPKPLLASEEGDSVFAHDPYDDTVIAVPSKGRSFLLEKVFTSKASQAEVFGEVSALIQSVLDGHNVCIFAYGQTGSGKTHTMEGTCEDPGVNQRALGLLYEQTRGADNMSYQMEASMMEIYNETISYTVVMIFFYDHPNQISRAARENRVTASTSMNERSSRSHCILCVTVEETNLVTGTRTKGRLNLVDLAGSERVSKSQVEGARLKEAQNINRSLSCLGDVINALKNHHTHVPYRNSKLTYLLQESLGGDSKALMILQASSHPDNINETLSTLAFGQRVFSVELNSKNTPSSARRQQSETPTGQGTSGPRKMLALNDNGKTPTSSLVKATSVPSRLNAKLK</sequence>
<keyword evidence="7" id="KW-0175">Coiled coil</keyword>
<feature type="binding site" evidence="5">
    <location>
        <begin position="277"/>
        <end position="284"/>
    </location>
    <ligand>
        <name>ATP</name>
        <dbReference type="ChEBI" id="CHEBI:30616"/>
    </ligand>
</feature>